<evidence type="ECO:0000256" key="1">
    <source>
        <dbReference type="ARBA" id="ARBA00006484"/>
    </source>
</evidence>
<keyword evidence="4" id="KW-1185">Reference proteome</keyword>
<gene>
    <name evidence="3" type="ORF">ACFFIP_08460</name>
</gene>
<dbReference type="PRINTS" id="PR00081">
    <property type="entry name" value="GDHRDH"/>
</dbReference>
<comment type="caution">
    <text evidence="3">The sequence shown here is derived from an EMBL/GenBank/DDBJ whole genome shotgun (WGS) entry which is preliminary data.</text>
</comment>
<protein>
    <submittedName>
        <fullName evidence="3">SDR family NAD(P)-dependent oxidoreductase</fullName>
    </submittedName>
</protein>
<dbReference type="PANTHER" id="PTHR43008:SF4">
    <property type="entry name" value="CHAIN DEHYDROGENASE, PUTATIVE (AFU_ORTHOLOGUE AFUA_4G08710)-RELATED"/>
    <property type="match status" value="1"/>
</dbReference>
<reference evidence="3 4" key="1">
    <citation type="submission" date="2024-09" db="EMBL/GenBank/DDBJ databases">
        <authorList>
            <person name="Sun Q."/>
            <person name="Mori K."/>
        </authorList>
    </citation>
    <scope>NUCLEOTIDE SEQUENCE [LARGE SCALE GENOMIC DNA]</scope>
    <source>
        <strain evidence="3 4">CCM 7650</strain>
    </source>
</reference>
<dbReference type="Pfam" id="PF00106">
    <property type="entry name" value="adh_short"/>
    <property type="match status" value="1"/>
</dbReference>
<dbReference type="PANTHER" id="PTHR43008">
    <property type="entry name" value="BENZIL REDUCTASE"/>
    <property type="match status" value="1"/>
</dbReference>
<dbReference type="InterPro" id="IPR036291">
    <property type="entry name" value="NAD(P)-bd_dom_sf"/>
</dbReference>
<proteinExistence type="inferred from homology"/>
<dbReference type="Gene3D" id="3.40.50.720">
    <property type="entry name" value="NAD(P)-binding Rossmann-like Domain"/>
    <property type="match status" value="1"/>
</dbReference>
<dbReference type="Proteomes" id="UP001589797">
    <property type="component" value="Unassembled WGS sequence"/>
</dbReference>
<keyword evidence="2" id="KW-0560">Oxidoreductase</keyword>
<dbReference type="InterPro" id="IPR002347">
    <property type="entry name" value="SDR_fam"/>
</dbReference>
<dbReference type="EMBL" id="JBHLWI010000022">
    <property type="protein sequence ID" value="MFC0262712.1"/>
    <property type="molecule type" value="Genomic_DNA"/>
</dbReference>
<sequence>MERNIIITGAAGNLGLEVVSKFKREGYRVIAIIQPDSGDEVEEADDVYEVDVINPDAVQEFASEYQMQYGEVDAIALLVGGFAMGDIEKTSVSDIEKMVKLNFFSAFNMVKYFLPVMKKADFGNFLFVGARPALQAEDGIGVVAYALSKSMVMNLANYVAEEAKNTRIRAHVFVPSIIDTPENRSAMPDSNFSLWVAPADIAEAMHYAVNNPALRNMTFKLYGGV</sequence>
<name>A0ABV6FSE2_9BACT</name>
<dbReference type="RefSeq" id="WP_382387156.1">
    <property type="nucleotide sequence ID" value="NZ_JBHLWI010000022.1"/>
</dbReference>
<evidence type="ECO:0000256" key="2">
    <source>
        <dbReference type="ARBA" id="ARBA00023002"/>
    </source>
</evidence>
<dbReference type="SUPFAM" id="SSF51735">
    <property type="entry name" value="NAD(P)-binding Rossmann-fold domains"/>
    <property type="match status" value="1"/>
</dbReference>
<accession>A0ABV6FSE2</accession>
<evidence type="ECO:0000313" key="4">
    <source>
        <dbReference type="Proteomes" id="UP001589797"/>
    </source>
</evidence>
<evidence type="ECO:0000313" key="3">
    <source>
        <dbReference type="EMBL" id="MFC0262712.1"/>
    </source>
</evidence>
<organism evidence="3 4">
    <name type="scientific">Fontibacter flavus</name>
    <dbReference type="NCBI Taxonomy" id="654838"/>
    <lineage>
        <taxon>Bacteria</taxon>
        <taxon>Pseudomonadati</taxon>
        <taxon>Bacteroidota</taxon>
        <taxon>Cytophagia</taxon>
        <taxon>Cytophagales</taxon>
        <taxon>Cyclobacteriaceae</taxon>
        <taxon>Fontibacter</taxon>
    </lineage>
</organism>
<comment type="similarity">
    <text evidence="1">Belongs to the short-chain dehydrogenases/reductases (SDR) family.</text>
</comment>